<dbReference type="Pfam" id="PF00501">
    <property type="entry name" value="AMP-binding"/>
    <property type="match status" value="1"/>
</dbReference>
<name>A0ABX2ZV85_9BACI</name>
<evidence type="ECO:0000313" key="3">
    <source>
        <dbReference type="EMBL" id="ODG93337.1"/>
    </source>
</evidence>
<dbReference type="CDD" id="cd05936">
    <property type="entry name" value="FC-FACS_FadD_like"/>
    <property type="match status" value="1"/>
</dbReference>
<dbReference type="RefSeq" id="WP_069032413.1">
    <property type="nucleotide sequence ID" value="NZ_MDKC01000002.1"/>
</dbReference>
<evidence type="ECO:0000313" key="4">
    <source>
        <dbReference type="Proteomes" id="UP000094580"/>
    </source>
</evidence>
<reference evidence="3 4" key="1">
    <citation type="submission" date="2016-07" db="EMBL/GenBank/DDBJ databases">
        <authorList>
            <person name="Townsley L."/>
            <person name="Shank E.A."/>
        </authorList>
    </citation>
    <scope>NUCLEOTIDE SEQUENCE [LARGE SCALE GENOMIC DNA]</scope>
    <source>
        <strain evidence="3 4">CH01</strain>
    </source>
</reference>
<evidence type="ECO:0000259" key="2">
    <source>
        <dbReference type="Pfam" id="PF13193"/>
    </source>
</evidence>
<dbReference type="Gene3D" id="2.30.38.10">
    <property type="entry name" value="Luciferase, Domain 3"/>
    <property type="match status" value="1"/>
</dbReference>
<dbReference type="PROSITE" id="PS00455">
    <property type="entry name" value="AMP_BINDING"/>
    <property type="match status" value="1"/>
</dbReference>
<dbReference type="GO" id="GO:0016874">
    <property type="term" value="F:ligase activity"/>
    <property type="evidence" value="ECO:0007669"/>
    <property type="project" value="UniProtKB-KW"/>
</dbReference>
<protein>
    <submittedName>
        <fullName evidence="3">Long-chain fatty acid--CoA ligase</fullName>
    </submittedName>
</protein>
<dbReference type="PANTHER" id="PTHR43767:SF9">
    <property type="entry name" value="LONG-CHAIN-FATTY-ACID--COA LIGASE"/>
    <property type="match status" value="1"/>
</dbReference>
<keyword evidence="4" id="KW-1185">Reference proteome</keyword>
<dbReference type="Pfam" id="PF13193">
    <property type="entry name" value="AMP-binding_C"/>
    <property type="match status" value="1"/>
</dbReference>
<sequence length="540" mass="60358">MSTNKVWLAHYPEYIAKELSIPTKSIPEMFNETAENYPNHSCLTFYGKKNTYKEVQSAVKRFASALQKNGIQKGDRVAIMLPNCPQYVISYYGILTVGGIVTQVNPMSVERELKELLIDSGAETIVVLNSLYPIVKTLSKETKLQKIIVVNFTGIEENYDEAITFGNFLQSGNQELKPVTIDSHEDVAILQYTGGTTGRSKGVMLSHRNLYANIMQQGEFFKGAFNPGCERVLSIIPFFHVYGMTVCINLSVFMANEMIILPRFEIEEVLNTIKNEQPTLFPGVPTMYVALINHPESEKYGIDAIKLCNSGSAPMPVELMKQFETKTGATILEGYGLSEASPTTHSNPAFAARKPGTVGIAYPSTDSKIVDIATGLDEVPVGEIGELIIKGPQVMKGYWNLPEETANTIRDGWLYTGDIASVDEDGYVSILDRKKDMIIASGFNVYPREIEEVIYEHPYVKEAVVIGVPDSYRGETVKAVIVLKEDKYLTIEEMKEYCKNHLATYKVPRIIEFRNELPKTNVGKILRKAIREEESSIYQG</sequence>
<dbReference type="InterPro" id="IPR045851">
    <property type="entry name" value="AMP-bd_C_sf"/>
</dbReference>
<comment type="caution">
    <text evidence="3">The sequence shown here is derived from an EMBL/GenBank/DDBJ whole genome shotgun (WGS) entry which is preliminary data.</text>
</comment>
<evidence type="ECO:0000259" key="1">
    <source>
        <dbReference type="Pfam" id="PF00501"/>
    </source>
</evidence>
<proteinExistence type="predicted"/>
<keyword evidence="3" id="KW-0436">Ligase</keyword>
<dbReference type="Proteomes" id="UP000094580">
    <property type="component" value="Unassembled WGS sequence"/>
</dbReference>
<dbReference type="NCBIfam" id="NF004837">
    <property type="entry name" value="PRK06187.1"/>
    <property type="match status" value="1"/>
</dbReference>
<dbReference type="InterPro" id="IPR000873">
    <property type="entry name" value="AMP-dep_synth/lig_dom"/>
</dbReference>
<organism evidence="3 4">
    <name type="scientific">Gottfriedia luciferensis</name>
    <dbReference type="NCBI Taxonomy" id="178774"/>
    <lineage>
        <taxon>Bacteria</taxon>
        <taxon>Bacillati</taxon>
        <taxon>Bacillota</taxon>
        <taxon>Bacilli</taxon>
        <taxon>Bacillales</taxon>
        <taxon>Bacillaceae</taxon>
        <taxon>Gottfriedia</taxon>
    </lineage>
</organism>
<dbReference type="InterPro" id="IPR020845">
    <property type="entry name" value="AMP-binding_CS"/>
</dbReference>
<dbReference type="SUPFAM" id="SSF56801">
    <property type="entry name" value="Acetyl-CoA synthetase-like"/>
    <property type="match status" value="1"/>
</dbReference>
<accession>A0ABX2ZV85</accession>
<gene>
    <name evidence="3" type="ORF">BED47_03350</name>
</gene>
<dbReference type="Gene3D" id="3.40.50.980">
    <property type="match status" value="2"/>
</dbReference>
<dbReference type="EMBL" id="MDKC01000002">
    <property type="protein sequence ID" value="ODG93337.1"/>
    <property type="molecule type" value="Genomic_DNA"/>
</dbReference>
<dbReference type="PANTHER" id="PTHR43767">
    <property type="entry name" value="LONG-CHAIN-FATTY-ACID--COA LIGASE"/>
    <property type="match status" value="1"/>
</dbReference>
<feature type="domain" description="AMP-dependent synthetase/ligase" evidence="1">
    <location>
        <begin position="30"/>
        <end position="399"/>
    </location>
</feature>
<dbReference type="InterPro" id="IPR025110">
    <property type="entry name" value="AMP-bd_C"/>
</dbReference>
<dbReference type="InterPro" id="IPR050237">
    <property type="entry name" value="ATP-dep_AMP-bd_enzyme"/>
</dbReference>
<feature type="domain" description="AMP-binding enzyme C-terminal" evidence="2">
    <location>
        <begin position="449"/>
        <end position="524"/>
    </location>
</feature>
<dbReference type="Gene3D" id="3.30.300.30">
    <property type="match status" value="1"/>
</dbReference>